<keyword evidence="2" id="KW-0805">Transcription regulation</keyword>
<dbReference type="Pfam" id="PF13411">
    <property type="entry name" value="MerR_1"/>
    <property type="match status" value="1"/>
</dbReference>
<dbReference type="InterPro" id="IPR036812">
    <property type="entry name" value="NAD(P)_OxRdtase_dom_sf"/>
</dbReference>
<dbReference type="InterPro" id="IPR000551">
    <property type="entry name" value="MerR-type_HTH_dom"/>
</dbReference>
<evidence type="ECO:0000259" key="5">
    <source>
        <dbReference type="PROSITE" id="PS50937"/>
    </source>
</evidence>
<dbReference type="Gene3D" id="1.10.1660.10">
    <property type="match status" value="1"/>
</dbReference>
<dbReference type="SUPFAM" id="SSF51430">
    <property type="entry name" value="NAD(P)-linked oxidoreductase"/>
    <property type="match status" value="1"/>
</dbReference>
<dbReference type="SUPFAM" id="SSF46955">
    <property type="entry name" value="Putative DNA-binding domain"/>
    <property type="match status" value="1"/>
</dbReference>
<evidence type="ECO:0000313" key="6">
    <source>
        <dbReference type="EMBL" id="MCY9183164.1"/>
    </source>
</evidence>
<gene>
    <name evidence="6" type="ORF">MOF03_00620</name>
</gene>
<dbReference type="AlphaFoldDB" id="A0A9Q4EF24"/>
<dbReference type="GO" id="GO:0003700">
    <property type="term" value="F:DNA-binding transcription factor activity"/>
    <property type="evidence" value="ECO:0007669"/>
    <property type="project" value="InterPro"/>
</dbReference>
<dbReference type="EMBL" id="JALAWA010000001">
    <property type="protein sequence ID" value="MCY9183164.1"/>
    <property type="molecule type" value="Genomic_DNA"/>
</dbReference>
<dbReference type="PROSITE" id="PS50937">
    <property type="entry name" value="HTH_MERR_2"/>
    <property type="match status" value="1"/>
</dbReference>
<protein>
    <submittedName>
        <fullName evidence="6">Aldo/keto reductase</fullName>
    </submittedName>
</protein>
<reference evidence="6" key="1">
    <citation type="submission" date="2022-02" db="EMBL/GenBank/DDBJ databases">
        <title>Crop Bioprotection Bacillus Genome Sequencing.</title>
        <authorList>
            <person name="Dunlap C."/>
        </authorList>
    </citation>
    <scope>NUCLEOTIDE SEQUENCE</scope>
    <source>
        <strain evidence="6">EC49O2N-C10</strain>
    </source>
</reference>
<dbReference type="GO" id="GO:0003677">
    <property type="term" value="F:DNA binding"/>
    <property type="evidence" value="ECO:0007669"/>
    <property type="project" value="UniProtKB-KW"/>
</dbReference>
<dbReference type="Proteomes" id="UP001073053">
    <property type="component" value="Unassembled WGS sequence"/>
</dbReference>
<dbReference type="PANTHER" id="PTHR30204:SF69">
    <property type="entry name" value="MERR-FAMILY TRANSCRIPTIONAL REGULATOR"/>
    <property type="match status" value="1"/>
</dbReference>
<dbReference type="SMART" id="SM00422">
    <property type="entry name" value="HTH_MERR"/>
    <property type="match status" value="1"/>
</dbReference>
<evidence type="ECO:0000313" key="7">
    <source>
        <dbReference type="Proteomes" id="UP001073053"/>
    </source>
</evidence>
<sequence length="177" mass="20670">MSYTLLEAIKQCQMTEDVVRYDEKIGLLLPDKRKANGHRVFSEDDKKRLLFIRCLKKTGMSLEEMKPFLSLQEQTDRLDDTQRELLRNYQEKLKQKQSDLQQVWELIEAKLEKLKRFAEQKQAEPAQVALSWLLHQPGIDLIIPGATLPGQLKTNIKTANLHLSEDELKQMDQMFSS</sequence>
<evidence type="ECO:0000256" key="1">
    <source>
        <dbReference type="ARBA" id="ARBA00022491"/>
    </source>
</evidence>
<dbReference type="RefSeq" id="WP_268496355.1">
    <property type="nucleotide sequence ID" value="NZ_JALAVZ010000002.1"/>
</dbReference>
<dbReference type="PANTHER" id="PTHR30204">
    <property type="entry name" value="REDOX-CYCLING DRUG-SENSING TRANSCRIPTIONAL ACTIVATOR SOXR"/>
    <property type="match status" value="1"/>
</dbReference>
<comment type="caution">
    <text evidence="6">The sequence shown here is derived from an EMBL/GenBank/DDBJ whole genome shotgun (WGS) entry which is preliminary data.</text>
</comment>
<name>A0A9Q4EF24_9BACI</name>
<dbReference type="InterPro" id="IPR047057">
    <property type="entry name" value="MerR_fam"/>
</dbReference>
<dbReference type="InterPro" id="IPR023210">
    <property type="entry name" value="NADP_OxRdtase_dom"/>
</dbReference>
<proteinExistence type="predicted"/>
<keyword evidence="3" id="KW-0238">DNA-binding</keyword>
<keyword evidence="1" id="KW-0678">Repressor</keyword>
<dbReference type="Pfam" id="PF00248">
    <property type="entry name" value="Aldo_ket_red"/>
    <property type="match status" value="1"/>
</dbReference>
<dbReference type="InterPro" id="IPR009061">
    <property type="entry name" value="DNA-bd_dom_put_sf"/>
</dbReference>
<feature type="domain" description="HTH merR-type" evidence="5">
    <location>
        <begin position="1"/>
        <end position="71"/>
    </location>
</feature>
<evidence type="ECO:0000256" key="2">
    <source>
        <dbReference type="ARBA" id="ARBA00023015"/>
    </source>
</evidence>
<evidence type="ECO:0000256" key="3">
    <source>
        <dbReference type="ARBA" id="ARBA00023125"/>
    </source>
</evidence>
<accession>A0A9Q4EF24</accession>
<keyword evidence="4" id="KW-0804">Transcription</keyword>
<organism evidence="6 7">
    <name type="scientific">Bacillus halotolerans</name>
    <dbReference type="NCBI Taxonomy" id="260554"/>
    <lineage>
        <taxon>Bacteria</taxon>
        <taxon>Bacillati</taxon>
        <taxon>Bacillota</taxon>
        <taxon>Bacilli</taxon>
        <taxon>Bacillales</taxon>
        <taxon>Bacillaceae</taxon>
        <taxon>Bacillus</taxon>
    </lineage>
</organism>
<evidence type="ECO:0000256" key="4">
    <source>
        <dbReference type="ARBA" id="ARBA00023163"/>
    </source>
</evidence>